<evidence type="ECO:0000313" key="2">
    <source>
        <dbReference type="Proteomes" id="UP000324748"/>
    </source>
</evidence>
<dbReference type="EMBL" id="VSWC01000132">
    <property type="protein sequence ID" value="KAA1079262.1"/>
    <property type="molecule type" value="Genomic_DNA"/>
</dbReference>
<dbReference type="Proteomes" id="UP000324748">
    <property type="component" value="Unassembled WGS sequence"/>
</dbReference>
<gene>
    <name evidence="1" type="ORF">PGT21_005801</name>
</gene>
<proteinExistence type="predicted"/>
<keyword evidence="2" id="KW-1185">Reference proteome</keyword>
<accession>A0A5B0MRT9</accession>
<name>A0A5B0MRT9_PUCGR</name>
<evidence type="ECO:0000313" key="1">
    <source>
        <dbReference type="EMBL" id="KAA1079262.1"/>
    </source>
</evidence>
<dbReference type="AlphaFoldDB" id="A0A5B0MRT9"/>
<comment type="caution">
    <text evidence="1">The sequence shown here is derived from an EMBL/GenBank/DDBJ whole genome shotgun (WGS) entry which is preliminary data.</text>
</comment>
<protein>
    <submittedName>
        <fullName evidence="1">Uncharacterized protein</fullName>
    </submittedName>
</protein>
<sequence>MDDYVIKSTLAALAPLPPQILQLFAYQFVVLEDFLFDLDRNPLRDGLTDDQYNQFLGVFSPEINEAFANMDESVKAPLRSWLGYWRCQVRRLHKSRRASFASRQTRVHQLFDSLTISNATAAAASTDGEALECKICQEEIVQAGQNNSCSRDEQENAKRKACDLNHDVNDVMNLDDEMNMPSNS</sequence>
<organism evidence="1 2">
    <name type="scientific">Puccinia graminis f. sp. tritici</name>
    <dbReference type="NCBI Taxonomy" id="56615"/>
    <lineage>
        <taxon>Eukaryota</taxon>
        <taxon>Fungi</taxon>
        <taxon>Dikarya</taxon>
        <taxon>Basidiomycota</taxon>
        <taxon>Pucciniomycotina</taxon>
        <taxon>Pucciniomycetes</taxon>
        <taxon>Pucciniales</taxon>
        <taxon>Pucciniaceae</taxon>
        <taxon>Puccinia</taxon>
    </lineage>
</organism>
<reference evidence="1 2" key="1">
    <citation type="submission" date="2019-05" db="EMBL/GenBank/DDBJ databases">
        <title>Emergence of the Ug99 lineage of the wheat stem rust pathogen through somatic hybridization.</title>
        <authorList>
            <person name="Li F."/>
            <person name="Upadhyaya N.M."/>
            <person name="Sperschneider J."/>
            <person name="Matny O."/>
            <person name="Nguyen-Phuc H."/>
            <person name="Mago R."/>
            <person name="Raley C."/>
            <person name="Miller M.E."/>
            <person name="Silverstein K.A.T."/>
            <person name="Henningsen E."/>
            <person name="Hirsch C.D."/>
            <person name="Visser B."/>
            <person name="Pretorius Z.A."/>
            <person name="Steffenson B.J."/>
            <person name="Schwessinger B."/>
            <person name="Dodds P.N."/>
            <person name="Figueroa M."/>
        </authorList>
    </citation>
    <scope>NUCLEOTIDE SEQUENCE [LARGE SCALE GENOMIC DNA]</scope>
    <source>
        <strain evidence="1">21-0</strain>
    </source>
</reference>
<feature type="non-terminal residue" evidence="1">
    <location>
        <position position="184"/>
    </location>
</feature>